<dbReference type="Proteomes" id="UP000050640">
    <property type="component" value="Unplaced"/>
</dbReference>
<keyword evidence="3 5" id="KW-1133">Transmembrane helix</keyword>
<evidence type="ECO:0000256" key="5">
    <source>
        <dbReference type="SAM" id="Phobius"/>
    </source>
</evidence>
<evidence type="ECO:0000256" key="3">
    <source>
        <dbReference type="ARBA" id="ARBA00022989"/>
    </source>
</evidence>
<evidence type="ECO:0000256" key="1">
    <source>
        <dbReference type="ARBA" id="ARBA00004167"/>
    </source>
</evidence>
<comment type="subcellular location">
    <subcellularLocation>
        <location evidence="1">Membrane</location>
        <topology evidence="1">Single-pass membrane protein</topology>
    </subcellularLocation>
</comment>
<accession>A0A0R3RV28</accession>
<evidence type="ECO:0000256" key="2">
    <source>
        <dbReference type="ARBA" id="ARBA00022692"/>
    </source>
</evidence>
<organism evidence="6 7">
    <name type="scientific">Elaeophora elaphi</name>
    <dbReference type="NCBI Taxonomy" id="1147741"/>
    <lineage>
        <taxon>Eukaryota</taxon>
        <taxon>Metazoa</taxon>
        <taxon>Ecdysozoa</taxon>
        <taxon>Nematoda</taxon>
        <taxon>Chromadorea</taxon>
        <taxon>Rhabditida</taxon>
        <taxon>Spirurina</taxon>
        <taxon>Spiruromorpha</taxon>
        <taxon>Filarioidea</taxon>
        <taxon>Onchocercidae</taxon>
        <taxon>Elaeophora</taxon>
    </lineage>
</organism>
<dbReference type="PANTHER" id="PTHR15407">
    <property type="entry name" value="FUKUTIN-RELATED"/>
    <property type="match status" value="1"/>
</dbReference>
<keyword evidence="4 5" id="KW-0472">Membrane</keyword>
<proteinExistence type="predicted"/>
<dbReference type="PANTHER" id="PTHR15407:SF28">
    <property type="entry name" value="RIBITOL-5-PHOSPHATE TRANSFERASE FKTN"/>
    <property type="match status" value="1"/>
</dbReference>
<dbReference type="WBParaSite" id="EEL_0000592501-mRNA-1">
    <property type="protein sequence ID" value="EEL_0000592501-mRNA-1"/>
    <property type="gene ID" value="EEL_0000592501"/>
</dbReference>
<dbReference type="STRING" id="1147741.A0A0R3RV28"/>
<keyword evidence="2 5" id="KW-0812">Transmembrane</keyword>
<reference evidence="7" key="1">
    <citation type="submission" date="2017-02" db="UniProtKB">
        <authorList>
            <consortium name="WormBaseParasite"/>
        </authorList>
    </citation>
    <scope>IDENTIFICATION</scope>
</reference>
<dbReference type="InterPro" id="IPR009644">
    <property type="entry name" value="FKTN/MNN4/W02B3.4-1"/>
</dbReference>
<protein>
    <submittedName>
        <fullName evidence="7">Fukutin</fullName>
    </submittedName>
</protein>
<name>A0A0R3RV28_9BILA</name>
<dbReference type="GO" id="GO:0016020">
    <property type="term" value="C:membrane"/>
    <property type="evidence" value="ECO:0007669"/>
    <property type="project" value="UniProtKB-SubCell"/>
</dbReference>
<evidence type="ECO:0000256" key="4">
    <source>
        <dbReference type="ARBA" id="ARBA00023136"/>
    </source>
</evidence>
<feature type="transmembrane region" description="Helical" evidence="5">
    <location>
        <begin position="9"/>
        <end position="27"/>
    </location>
</feature>
<dbReference type="AlphaFoldDB" id="A0A0R3RV28"/>
<sequence>MVSLKVRHLCFRLFLATIALMAIIYYFQYIKNSTRDLDKYTAANDNYSQITDSNFHLVECYMRKVAVPINDYFLQEKEELEYLKQFDHLFWLYDIIPNKYVFGTYDETKNVMAIGNIIVYRMINSSNEDYIKFVRNRDLRAAYGIRAIKKRIFGRETWITTDRKDFLRKWTNGRFLNCIRLNISNSLDKSVIPDDYVNNMAKFRDFLELYSATPFLFGGTLLGWYRECSFIKDTTDVDMAMKITSLDLRMLKNMEKSNDFKLFWILGKINDSLEVSVYSAKIKMDLFFLYETENSSWVGGMLVDERKKFRWIYPLISQICTGDLLGRLFHVPCNVEQVLKADYGNWRIPHPTANFTWYESHKNVHEAGYWSKSEWNDTYKIF</sequence>
<keyword evidence="6" id="KW-1185">Reference proteome</keyword>
<evidence type="ECO:0000313" key="6">
    <source>
        <dbReference type="Proteomes" id="UP000050640"/>
    </source>
</evidence>
<evidence type="ECO:0000313" key="7">
    <source>
        <dbReference type="WBParaSite" id="EEL_0000592501-mRNA-1"/>
    </source>
</evidence>